<feature type="region of interest" description="Disordered" evidence="1">
    <location>
        <begin position="41"/>
        <end position="61"/>
    </location>
</feature>
<accession>A0A8H6I5M2</accession>
<reference evidence="2 3" key="1">
    <citation type="submission" date="2020-07" db="EMBL/GenBank/DDBJ databases">
        <title>Comparative genomics of pyrophilous fungi reveals a link between fire events and developmental genes.</title>
        <authorList>
            <consortium name="DOE Joint Genome Institute"/>
            <person name="Steindorff A.S."/>
            <person name="Carver A."/>
            <person name="Calhoun S."/>
            <person name="Stillman K."/>
            <person name="Liu H."/>
            <person name="Lipzen A."/>
            <person name="Pangilinan J."/>
            <person name="Labutti K."/>
            <person name="Bruns T.D."/>
            <person name="Grigoriev I.V."/>
        </authorList>
    </citation>
    <scope>NUCLEOTIDE SEQUENCE [LARGE SCALE GENOMIC DNA]</scope>
    <source>
        <strain evidence="2 3">CBS 144469</strain>
    </source>
</reference>
<organism evidence="2 3">
    <name type="scientific">Ephemerocybe angulata</name>
    <dbReference type="NCBI Taxonomy" id="980116"/>
    <lineage>
        <taxon>Eukaryota</taxon>
        <taxon>Fungi</taxon>
        <taxon>Dikarya</taxon>
        <taxon>Basidiomycota</taxon>
        <taxon>Agaricomycotina</taxon>
        <taxon>Agaricomycetes</taxon>
        <taxon>Agaricomycetidae</taxon>
        <taxon>Agaricales</taxon>
        <taxon>Agaricineae</taxon>
        <taxon>Psathyrellaceae</taxon>
        <taxon>Ephemerocybe</taxon>
    </lineage>
</organism>
<dbReference type="Proteomes" id="UP000521943">
    <property type="component" value="Unassembled WGS sequence"/>
</dbReference>
<name>A0A8H6I5M2_9AGAR</name>
<proteinExistence type="predicted"/>
<sequence length="331" mass="36431">MEGGKATMRRCEVCDGDDGDEGNEWGMCSVREGIDRRMRRSTPPLTSLYPPSPTGISSRPTTVDTVRSTAHKLLASNEAGEHPTHPLLASPSATLLASDAGQIVMTWPPQLPPCAPPPSRPTTPATRHGLRVPRRWRSFLRTPGPTTARTAVVTSTTYARSRSTTRAALAPPSLFTLPSSRPPPRTIEEQHFSCTLAHHHLRRHAEHCILHIHNSISTTATVAPAREPTTTALQPPVSMPCPRTSPMLGPRLQAAYYPLEEAWPRRLALEPLHELRQKRSIVLSGSRASPTPTISFRRSRSAMSARQRWCAGWAGQNTMILHLGRLRAGRR</sequence>
<comment type="caution">
    <text evidence="2">The sequence shown here is derived from an EMBL/GenBank/DDBJ whole genome shotgun (WGS) entry which is preliminary data.</text>
</comment>
<protein>
    <submittedName>
        <fullName evidence="2">Uncharacterized protein</fullName>
    </submittedName>
</protein>
<keyword evidence="3" id="KW-1185">Reference proteome</keyword>
<gene>
    <name evidence="2" type="ORF">DFP72DRAFT_192984</name>
</gene>
<evidence type="ECO:0000313" key="2">
    <source>
        <dbReference type="EMBL" id="KAF6758354.1"/>
    </source>
</evidence>
<dbReference type="EMBL" id="JACGCI010000019">
    <property type="protein sequence ID" value="KAF6758354.1"/>
    <property type="molecule type" value="Genomic_DNA"/>
</dbReference>
<evidence type="ECO:0000256" key="1">
    <source>
        <dbReference type="SAM" id="MobiDB-lite"/>
    </source>
</evidence>
<dbReference type="AlphaFoldDB" id="A0A8H6I5M2"/>
<evidence type="ECO:0000313" key="3">
    <source>
        <dbReference type="Proteomes" id="UP000521943"/>
    </source>
</evidence>